<feature type="region of interest" description="Disordered" evidence="10">
    <location>
        <begin position="1335"/>
        <end position="1364"/>
    </location>
</feature>
<keyword evidence="2" id="KW-0479">Metal-binding</keyword>
<keyword evidence="7" id="KW-0560">Oxidoreductase</keyword>
<sequence length="1583" mass="181006">MLLFSDPVRKNLKLDQLIISEKSPKIIQTYLAVLLLLLSLDQDTFKFKTIKQDFLSNEDVPAEKEFTFREYHRMGDSFKCDYFGKPPNRVPLEEIDENFWTLVSQGEDVQIFSAYRLSTNVYGSGFPTRKPGSFLTKDDEKYLDHTWNFLNIPESEDNIFSFLGNQLRDNTVPTLDIGMCFSHRGWRRDVHWSYSINYLHCGDSKIFYAVSPDDNHLFEAEFDSGSIPLPIDLIGETTATSNSSDALLKASKRKLKVFKAELHPGHFLVTFPSVYYMNYDSGVNVVESVVIAPISWIPIGHKAIEYLCDNKQSPLFSHEEMISKLAIDGELFGIETLNEISTNLELIIYQELSLREVIENYPTCIKRQRQAFELIPEDDRRCSFCGFIIFFSALICNCKTDRFVCLKHIDHLCKKCPPSDKVFRYRYKKEEFEQLIHEIKVKVNNFEKWKTEVNSLLYNWSEQVPITVLRNLYDIAEDKIYPQDCPEYEKLCNALQEFEQVHKIVQELLEQQNKFIEEENSKRVKYQSSLAQSSARIKKKMESEKDENKNGNNPVKSKLVLSRNNESDNENRKLSVFEFSGFCEVLDTYPFKVPGSDELRKLLFRCVEIDKLIDSYLDENTSLKIDSRKLLNLIQDANTISFICFERKLDILKEKLIQIKWLEDCDPFLDRKQNPRCRASNLSDLKSLIESGMDLKAPSNVVTSYLNRLNMIWEEANHWLDKAKDILNAVKQNSSTLNREKLDLDAMAELMDQSAESPGLRAVDLNPVWDELQQLYSLCQQWSNTALEMMTKLRSDKQKDEENIPYASELEDLYNKGKNIGIHFDVLGVMKASLQVANDWKDKVNKTFLRRNSFYPIVNVLAPRSNYSLPSSIDIMNCSSRSIYQQLKKFATQTPAREGSKKLTGFEKQLSGDFSAAKINKIYDLCEKDEMSEIQIIREKNTKKNNQIAFNEFNAADDDTGDGDLNEKDRKSKERDRNSRKFCFCGKPAGDWMVQCQLCQEWYHVSCVSSYLPFVNLVAKGRKQLLIQNSDDVVDQFNFVCILCCRGKRPSIDLVQELIYSYTKLPTRVLEGELLVRLLNRIQRYQEKVKNRIDSHSDLLEGFDIVEKNYCLNSDSSSQEQNITGSPSKNKRKSPLILRKDLTDNHGLRLSNESRTILLELICEGNLLEAGIPEVQHLWNIMLFVNSNLKTLVFVNPNSTSLAILASSTFMIDTNKRTPESDEGNEGEAVETDATKSRNKKRRRDRSVFERSKGKKNRKGKSDKDNNVDAEPELCSLSSECLRPEGQEVDWIFCEGRCQGWFHQLCAGISNPQEVVHLEKYICATCQSLDEIESSNTVTGNGTKDSNLKKTNKAGKSSKNGVKSHIPASTDEALVTTKVFDDGCEQGGDNSVYSKDANLVSDDNAIEIDRIDESNVNGSLDLRDVPRVIADDEETTSVLSEDRVYHETSFESIEESIIENDVGNGSQVYDTYVNNKVHNNVQSSSQTEAILQAEQSMIIEEIPSLTEPTVTSIAVCVEKNGTKEYKKGCVESKEMGPNIVICDAAKLKINCITQQGKQIALGNPETSVHHRQPTNQITNPKES</sequence>
<reference evidence="12" key="2">
    <citation type="submission" date="2015-06" db="UniProtKB">
        <authorList>
            <consortium name="EnsemblMetazoa"/>
        </authorList>
    </citation>
    <scope>IDENTIFICATION</scope>
</reference>
<dbReference type="InterPro" id="IPR011011">
    <property type="entry name" value="Znf_FYVE_PHD"/>
</dbReference>
<evidence type="ECO:0000256" key="8">
    <source>
        <dbReference type="ARBA" id="ARBA00023004"/>
    </source>
</evidence>
<comment type="subcellular location">
    <subcellularLocation>
        <location evidence="1">Nucleus</location>
    </subcellularLocation>
</comment>
<dbReference type="InterPro" id="IPR003347">
    <property type="entry name" value="JmjC_dom"/>
</dbReference>
<dbReference type="HOGENOM" id="CLU_000991_2_2_1"/>
<evidence type="ECO:0000256" key="4">
    <source>
        <dbReference type="ARBA" id="ARBA00022771"/>
    </source>
</evidence>
<keyword evidence="5" id="KW-0862">Zinc</keyword>
<dbReference type="SUPFAM" id="SSF57903">
    <property type="entry name" value="FYVE/PHD zinc finger"/>
    <property type="match status" value="2"/>
</dbReference>
<dbReference type="InterPro" id="IPR004198">
    <property type="entry name" value="Znf_C5HC2"/>
</dbReference>
<feature type="region of interest" description="Disordered" evidence="10">
    <location>
        <begin position="1562"/>
        <end position="1583"/>
    </location>
</feature>
<dbReference type="GO" id="GO:0008270">
    <property type="term" value="F:zinc ion binding"/>
    <property type="evidence" value="ECO:0007669"/>
    <property type="project" value="UniProtKB-KW"/>
</dbReference>
<evidence type="ECO:0000313" key="13">
    <source>
        <dbReference type="Proteomes" id="UP000015104"/>
    </source>
</evidence>
<keyword evidence="7" id="KW-0223">Dioxygenase</keyword>
<dbReference type="eggNOG" id="KOG1246">
    <property type="taxonomic scope" value="Eukaryota"/>
</dbReference>
<dbReference type="Gene3D" id="3.30.40.10">
    <property type="entry name" value="Zinc/RING finger domain, C3HC4 (zinc finger)"/>
    <property type="match status" value="2"/>
</dbReference>
<feature type="compositionally biased region" description="Acidic residues" evidence="10">
    <location>
        <begin position="1221"/>
        <end position="1231"/>
    </location>
</feature>
<dbReference type="InterPro" id="IPR001965">
    <property type="entry name" value="Znf_PHD"/>
</dbReference>
<evidence type="ECO:0000256" key="7">
    <source>
        <dbReference type="ARBA" id="ARBA00022964"/>
    </source>
</evidence>
<evidence type="ECO:0000256" key="3">
    <source>
        <dbReference type="ARBA" id="ARBA00022737"/>
    </source>
</evidence>
<evidence type="ECO:0000313" key="12">
    <source>
        <dbReference type="EnsemblMetazoa" id="tetur04g04380.1"/>
    </source>
</evidence>
<evidence type="ECO:0000259" key="11">
    <source>
        <dbReference type="PROSITE" id="PS51184"/>
    </source>
</evidence>
<dbReference type="InterPro" id="IPR013637">
    <property type="entry name" value="Lys_sp_deMease-like_dom"/>
</dbReference>
<dbReference type="EnsemblMetazoa" id="tetur04g04380.1">
    <property type="protein sequence ID" value="tetur04g04380.1"/>
    <property type="gene ID" value="tetur04g04380"/>
</dbReference>
<feature type="region of interest" description="Disordered" evidence="10">
    <location>
        <begin position="1216"/>
        <end position="1269"/>
    </location>
</feature>
<dbReference type="SMART" id="SM00558">
    <property type="entry name" value="JmjC"/>
    <property type="match status" value="1"/>
</dbReference>
<dbReference type="GO" id="GO:0005634">
    <property type="term" value="C:nucleus"/>
    <property type="evidence" value="ECO:0007669"/>
    <property type="project" value="UniProtKB-SubCell"/>
</dbReference>
<dbReference type="PANTHER" id="PTHR10694:SF33">
    <property type="entry name" value="LYSINE-SPECIFIC DEMETHYLASE 5"/>
    <property type="match status" value="1"/>
</dbReference>
<dbReference type="InterPro" id="IPR019786">
    <property type="entry name" value="Zinc_finger_PHD-type_CS"/>
</dbReference>
<feature type="domain" description="JmjC" evidence="11">
    <location>
        <begin position="141"/>
        <end position="308"/>
    </location>
</feature>
<feature type="region of interest" description="Disordered" evidence="10">
    <location>
        <begin position="535"/>
        <end position="566"/>
    </location>
</feature>
<dbReference type="GO" id="GO:0034647">
    <property type="term" value="F:histone H3K4me/H3K4me2/H3K4me3 demethylase activity"/>
    <property type="evidence" value="ECO:0007669"/>
    <property type="project" value="TreeGrafter"/>
</dbReference>
<feature type="compositionally biased region" description="Basic and acidic residues" evidence="10">
    <location>
        <begin position="540"/>
        <end position="549"/>
    </location>
</feature>
<reference evidence="13" key="1">
    <citation type="submission" date="2011-08" db="EMBL/GenBank/DDBJ databases">
        <authorList>
            <person name="Rombauts S."/>
        </authorList>
    </citation>
    <scope>NUCLEOTIDE SEQUENCE</scope>
    <source>
        <strain evidence="13">London</strain>
    </source>
</reference>
<dbReference type="Pfam" id="PF02373">
    <property type="entry name" value="JmjC"/>
    <property type="match status" value="1"/>
</dbReference>
<feature type="compositionally biased region" description="Polar residues" evidence="10">
    <location>
        <begin position="1573"/>
        <end position="1583"/>
    </location>
</feature>
<keyword evidence="3" id="KW-0677">Repeat</keyword>
<dbReference type="PROSITE" id="PS01359">
    <property type="entry name" value="ZF_PHD_1"/>
    <property type="match status" value="1"/>
</dbReference>
<organism evidence="12 13">
    <name type="scientific">Tetranychus urticae</name>
    <name type="common">Two-spotted spider mite</name>
    <dbReference type="NCBI Taxonomy" id="32264"/>
    <lineage>
        <taxon>Eukaryota</taxon>
        <taxon>Metazoa</taxon>
        <taxon>Ecdysozoa</taxon>
        <taxon>Arthropoda</taxon>
        <taxon>Chelicerata</taxon>
        <taxon>Arachnida</taxon>
        <taxon>Acari</taxon>
        <taxon>Acariformes</taxon>
        <taxon>Trombidiformes</taxon>
        <taxon>Prostigmata</taxon>
        <taxon>Eleutherengona</taxon>
        <taxon>Raphignathae</taxon>
        <taxon>Tetranychoidea</taxon>
        <taxon>Tetranychidae</taxon>
        <taxon>Tetranychus</taxon>
    </lineage>
</organism>
<evidence type="ECO:0000256" key="10">
    <source>
        <dbReference type="SAM" id="MobiDB-lite"/>
    </source>
</evidence>
<dbReference type="Pfam" id="PF00628">
    <property type="entry name" value="PHD"/>
    <property type="match status" value="1"/>
</dbReference>
<dbReference type="InterPro" id="IPR013083">
    <property type="entry name" value="Znf_RING/FYVE/PHD"/>
</dbReference>
<dbReference type="SMART" id="SM00249">
    <property type="entry name" value="PHD"/>
    <property type="match status" value="2"/>
</dbReference>
<dbReference type="InterPro" id="IPR019787">
    <property type="entry name" value="Znf_PHD-finger"/>
</dbReference>
<feature type="compositionally biased region" description="Polar residues" evidence="10">
    <location>
        <begin position="1335"/>
        <end position="1345"/>
    </location>
</feature>
<keyword evidence="8" id="KW-0408">Iron</keyword>
<feature type="compositionally biased region" description="Polar residues" evidence="10">
    <location>
        <begin position="1115"/>
        <end position="1128"/>
    </location>
</feature>
<dbReference type="STRING" id="32264.T1K2A9"/>
<evidence type="ECO:0000256" key="5">
    <source>
        <dbReference type="ARBA" id="ARBA00022833"/>
    </source>
</evidence>
<name>T1K2A9_TETUR</name>
<dbReference type="Pfam" id="PF02928">
    <property type="entry name" value="zf-C5HC2"/>
    <property type="match status" value="1"/>
</dbReference>
<feature type="region of interest" description="Disordered" evidence="10">
    <location>
        <begin position="1115"/>
        <end position="1136"/>
    </location>
</feature>
<keyword evidence="9" id="KW-0539">Nucleus</keyword>
<accession>T1K2A9</accession>
<evidence type="ECO:0000256" key="1">
    <source>
        <dbReference type="ARBA" id="ARBA00004123"/>
    </source>
</evidence>
<dbReference type="Pfam" id="PF08429">
    <property type="entry name" value="PLU-1"/>
    <property type="match status" value="1"/>
</dbReference>
<dbReference type="Proteomes" id="UP000015104">
    <property type="component" value="Unassembled WGS sequence"/>
</dbReference>
<keyword evidence="13" id="KW-1185">Reference proteome</keyword>
<dbReference type="SUPFAM" id="SSF51197">
    <property type="entry name" value="Clavaminate synthase-like"/>
    <property type="match status" value="1"/>
</dbReference>
<dbReference type="Gene3D" id="2.60.120.650">
    <property type="entry name" value="Cupin"/>
    <property type="match status" value="1"/>
</dbReference>
<proteinExistence type="predicted"/>
<dbReference type="PANTHER" id="PTHR10694">
    <property type="entry name" value="LYSINE-SPECIFIC DEMETHYLASE"/>
    <property type="match status" value="1"/>
</dbReference>
<evidence type="ECO:0000256" key="6">
    <source>
        <dbReference type="ARBA" id="ARBA00022853"/>
    </source>
</evidence>
<evidence type="ECO:0000256" key="9">
    <source>
        <dbReference type="ARBA" id="ARBA00023242"/>
    </source>
</evidence>
<protein>
    <recommendedName>
        <fullName evidence="11">JmjC domain-containing protein</fullName>
    </recommendedName>
</protein>
<dbReference type="PROSITE" id="PS51184">
    <property type="entry name" value="JMJC"/>
    <property type="match status" value="1"/>
</dbReference>
<dbReference type="EMBL" id="CAEY01001361">
    <property type="status" value="NOT_ANNOTATED_CDS"/>
    <property type="molecule type" value="Genomic_DNA"/>
</dbReference>
<dbReference type="GO" id="GO:0000785">
    <property type="term" value="C:chromatin"/>
    <property type="evidence" value="ECO:0007669"/>
    <property type="project" value="TreeGrafter"/>
</dbReference>
<keyword evidence="4" id="KW-0863">Zinc-finger</keyword>
<evidence type="ECO:0000256" key="2">
    <source>
        <dbReference type="ARBA" id="ARBA00022723"/>
    </source>
</evidence>
<dbReference type="GO" id="GO:0006355">
    <property type="term" value="P:regulation of DNA-templated transcription"/>
    <property type="evidence" value="ECO:0007669"/>
    <property type="project" value="TreeGrafter"/>
</dbReference>
<keyword evidence="6" id="KW-0156">Chromatin regulator</keyword>